<dbReference type="AlphaFoldDB" id="A0A211ZQG9"/>
<protein>
    <submittedName>
        <fullName evidence="1">Uncharacterized protein</fullName>
    </submittedName>
</protein>
<evidence type="ECO:0000313" key="1">
    <source>
        <dbReference type="EMBL" id="OWJ67426.1"/>
    </source>
</evidence>
<name>A0A211ZQG9_9PROT</name>
<keyword evidence="2" id="KW-1185">Reference proteome</keyword>
<dbReference type="Proteomes" id="UP000196655">
    <property type="component" value="Unassembled WGS sequence"/>
</dbReference>
<accession>A0A211ZQG9</accession>
<comment type="caution">
    <text evidence="1">The sequence shown here is derived from an EMBL/GenBank/DDBJ whole genome shotgun (WGS) entry which is preliminary data.</text>
</comment>
<dbReference type="RefSeq" id="WP_088150768.1">
    <property type="nucleotide sequence ID" value="NZ_NHON01000013.1"/>
</dbReference>
<gene>
    <name evidence="1" type="ORF">BWR60_09475</name>
</gene>
<sequence>MTPLDGQAAPSLPSGADTTFAPAAIVQRGYETAQGRKHLRPPTPEEFDAAAWIAQARQAGIVLSIGELDELKFDLSAADRSVFRGLMSVGVTLWMQAVKAELRREEANPGTGAGPCVHAHT</sequence>
<evidence type="ECO:0000313" key="2">
    <source>
        <dbReference type="Proteomes" id="UP000196655"/>
    </source>
</evidence>
<proteinExistence type="predicted"/>
<reference evidence="2" key="1">
    <citation type="submission" date="2017-05" db="EMBL/GenBank/DDBJ databases">
        <authorList>
            <person name="Macchi M."/>
            <person name="Festa S."/>
            <person name="Coppotelli B.M."/>
            <person name="Morelli I.S."/>
        </authorList>
    </citation>
    <scope>NUCLEOTIDE SEQUENCE [LARGE SCALE GENOMIC DNA]</scope>
    <source>
        <strain evidence="2">I</strain>
    </source>
</reference>
<dbReference type="EMBL" id="NHON01000013">
    <property type="protein sequence ID" value="OWJ67426.1"/>
    <property type="molecule type" value="Genomic_DNA"/>
</dbReference>
<organism evidence="1 2">
    <name type="scientific">Inquilinus limosus</name>
    <dbReference type="NCBI Taxonomy" id="171674"/>
    <lineage>
        <taxon>Bacteria</taxon>
        <taxon>Pseudomonadati</taxon>
        <taxon>Pseudomonadota</taxon>
        <taxon>Alphaproteobacteria</taxon>
        <taxon>Rhodospirillales</taxon>
        <taxon>Rhodospirillaceae</taxon>
        <taxon>Inquilinus</taxon>
    </lineage>
</organism>